<feature type="compositionally biased region" description="Basic and acidic residues" evidence="1">
    <location>
        <begin position="1048"/>
        <end position="1057"/>
    </location>
</feature>
<keyword evidence="2" id="KW-1133">Transmembrane helix</keyword>
<feature type="domain" description="C2H2-type" evidence="3">
    <location>
        <begin position="173"/>
        <end position="195"/>
    </location>
</feature>
<dbReference type="InterPro" id="IPR015421">
    <property type="entry name" value="PyrdxlP-dep_Trfase_major"/>
</dbReference>
<keyword evidence="2" id="KW-0812">Transmembrane</keyword>
<feature type="compositionally biased region" description="Low complexity" evidence="1">
    <location>
        <begin position="724"/>
        <end position="741"/>
    </location>
</feature>
<sequence length="1206" mass="132963">MLRYDFEQEDFEKQIRATAFSCTDDAAISDLRQFLRSNTIGIDHVVKTPFGVRRLAYGDFTASGRSLRWIEDFIKDRVLPAYGNTHTLSTATARQSTFFRNEARQIVKHYLNATHEDALIFCGAGTTGAVQKFVSIMCRANWLPAFQETAAPSEGADVSDGHLKEDRWGSFECTLCGVRLKTEAMYRAHQSGEMHQAKLREVQPKNPFEGTRRLVVFCDALAHHSSLLPFRELTKRYVHVSTEPLFADSMWSRGKTSDSNVELEVCTLPLDSRTGLLDEKELLERLVKVQSTKGAASICVLSAASNVTGLLADVPGLTSRIHQHGGIACWDFAATAGHLRPDLNPPAWPDASVDVAFFSPHKLLGGPGSVGLLQVKKRLLRNAVPAVPGGGVVFFVDQQGHSYIQNAEDREEAGTPDIVGCIRTGLVYHLHTLLPEQMIEVEHRGLRVLLDRWALQPRIEVLGKMETGQNRAAIVSFMIRYGNKPSGGLYLHYNYVVALLNDLFGIQARGGCACAGPYGQKLLGIDADLARSFDEALLRSAQEVLRPGFVRLGVHFTMSEKDVELLASAVEWIATNGWRLLPAYSFCVETGEWYHRLATPQQDREWLSSLVPPVLQSSPLRELESSLGRAKDSAPPEDVLAAADAALATTFKGENPIPLSSTKCPLLDAEYAHLTWFALPTDAAAALRSDVPPLLDAEGAVFTAAKVVERPSSSAFAVVAEATAESTSAGSEPGEGSASPPDADEDIVAFEFGCDEDDGSIALADGACPTPSYPSTALAPKVPKSLRSQVAGGIKEYDMIREGDRLLVGLSGGKDSLTMLHVLLELQRRSPVKFQVAAATVNPETPEFSPQPLIDYMKALGVTYHFLSKPLIEMAKCHLDPKKPSICSFCARMKRGMLYTCMRENGYNVLCLGQHLDDFAESFLMSAFRNGSLRTMKANYAVAAKDLRVCRPLVHVREKTLAQFAKDNRLPVIADNCPACFAAPKERHRIKLMLSQQEFEHPDLFWSLSSCMKPLMSISQTEKSMDWWRQVLAADEDEDDAAPLSEVKPAEGDRQEACADSASPSRADQGARPHPGKLAAVACASALSGALVMWLAVRPRRFREFSEFIDRKRTLTELRIAHQVRCKQQKQHLYQGVSQDTYHPALSKSEMRGSDNSLALARRLLQGWMVLMQQVTQQIFVCIILEIILDIIFMASSFLRHRGASF</sequence>
<feature type="transmembrane region" description="Helical" evidence="2">
    <location>
        <begin position="1179"/>
        <end position="1199"/>
    </location>
</feature>
<evidence type="ECO:0000259" key="3">
    <source>
        <dbReference type="PROSITE" id="PS00028"/>
    </source>
</evidence>
<dbReference type="PROSITE" id="PS00028">
    <property type="entry name" value="ZINC_FINGER_C2H2_1"/>
    <property type="match status" value="1"/>
</dbReference>
<dbReference type="InterPro" id="IPR014729">
    <property type="entry name" value="Rossmann-like_a/b/a_fold"/>
</dbReference>
<evidence type="ECO:0000313" key="4">
    <source>
        <dbReference type="EMBL" id="OLQ07050.1"/>
    </source>
</evidence>
<evidence type="ECO:0000256" key="2">
    <source>
        <dbReference type="SAM" id="Phobius"/>
    </source>
</evidence>
<dbReference type="OMA" id="CATVDPQ"/>
<dbReference type="SUPFAM" id="SSF57667">
    <property type="entry name" value="beta-beta-alpha zinc fingers"/>
    <property type="match status" value="1"/>
</dbReference>
<dbReference type="CDD" id="cd24138">
    <property type="entry name" value="TtcA-like"/>
    <property type="match status" value="1"/>
</dbReference>
<dbReference type="OrthoDB" id="198857at2759"/>
<feature type="transmembrane region" description="Helical" evidence="2">
    <location>
        <begin position="1078"/>
        <end position="1097"/>
    </location>
</feature>
<name>A0A1Q9EI00_SYMMI</name>
<dbReference type="PANTHER" id="PTHR43686:SF1">
    <property type="entry name" value="AMINOTRAN_5 DOMAIN-CONTAINING PROTEIN"/>
    <property type="match status" value="1"/>
</dbReference>
<dbReference type="InterPro" id="IPR036236">
    <property type="entry name" value="Znf_C2H2_sf"/>
</dbReference>
<dbReference type="Gene3D" id="3.90.1150.10">
    <property type="entry name" value="Aspartate Aminotransferase, domain 1"/>
    <property type="match status" value="1"/>
</dbReference>
<dbReference type="Gene3D" id="3.30.160.60">
    <property type="entry name" value="Classic Zinc Finger"/>
    <property type="match status" value="1"/>
</dbReference>
<feature type="region of interest" description="Disordered" evidence="1">
    <location>
        <begin position="1037"/>
        <end position="1074"/>
    </location>
</feature>
<protein>
    <submittedName>
        <fullName evidence="4">tRNA 2-thiocytidine biosynthesis protein TtcA</fullName>
    </submittedName>
</protein>
<dbReference type="PANTHER" id="PTHR43686">
    <property type="entry name" value="SULFURTRANSFERASE-RELATED"/>
    <property type="match status" value="1"/>
</dbReference>
<accession>A0A1Q9EI00</accession>
<dbReference type="InterPro" id="IPR011063">
    <property type="entry name" value="TilS/TtcA_N"/>
</dbReference>
<dbReference type="InterPro" id="IPR015424">
    <property type="entry name" value="PyrdxlP-dep_Trfase"/>
</dbReference>
<dbReference type="AlphaFoldDB" id="A0A1Q9EI00"/>
<dbReference type="SUPFAM" id="SSF52402">
    <property type="entry name" value="Adenine nucleotide alpha hydrolases-like"/>
    <property type="match status" value="1"/>
</dbReference>
<dbReference type="Pfam" id="PF00266">
    <property type="entry name" value="Aminotran_5"/>
    <property type="match status" value="1"/>
</dbReference>
<comment type="caution">
    <text evidence="4">The sequence shown here is derived from an EMBL/GenBank/DDBJ whole genome shotgun (WGS) entry which is preliminary data.</text>
</comment>
<reference evidence="4 5" key="1">
    <citation type="submission" date="2016-02" db="EMBL/GenBank/DDBJ databases">
        <title>Genome analysis of coral dinoflagellate symbionts highlights evolutionary adaptations to a symbiotic lifestyle.</title>
        <authorList>
            <person name="Aranda M."/>
            <person name="Li Y."/>
            <person name="Liew Y.J."/>
            <person name="Baumgarten S."/>
            <person name="Simakov O."/>
            <person name="Wilson M."/>
            <person name="Piel J."/>
            <person name="Ashoor H."/>
            <person name="Bougouffa S."/>
            <person name="Bajic V.B."/>
            <person name="Ryu T."/>
            <person name="Ravasi T."/>
            <person name="Bayer T."/>
            <person name="Micklem G."/>
            <person name="Kim H."/>
            <person name="Bhak J."/>
            <person name="Lajeunesse T.C."/>
            <person name="Voolstra C.R."/>
        </authorList>
    </citation>
    <scope>NUCLEOTIDE SEQUENCE [LARGE SCALE GENOMIC DNA]</scope>
    <source>
        <strain evidence="4 5">CCMP2467</strain>
    </source>
</reference>
<proteinExistence type="predicted"/>
<dbReference type="Proteomes" id="UP000186817">
    <property type="component" value="Unassembled WGS sequence"/>
</dbReference>
<dbReference type="Gene3D" id="3.40.50.620">
    <property type="entry name" value="HUPs"/>
    <property type="match status" value="1"/>
</dbReference>
<gene>
    <name evidence="4" type="primary">ttcA</name>
    <name evidence="4" type="ORF">AK812_SmicGene9665</name>
</gene>
<dbReference type="SUPFAM" id="SSF53383">
    <property type="entry name" value="PLP-dependent transferases"/>
    <property type="match status" value="2"/>
</dbReference>
<dbReference type="EMBL" id="LSRX01000148">
    <property type="protein sequence ID" value="OLQ07050.1"/>
    <property type="molecule type" value="Genomic_DNA"/>
</dbReference>
<dbReference type="InterPro" id="IPR000192">
    <property type="entry name" value="Aminotrans_V_dom"/>
</dbReference>
<keyword evidence="5" id="KW-1185">Reference proteome</keyword>
<feature type="region of interest" description="Disordered" evidence="1">
    <location>
        <begin position="724"/>
        <end position="743"/>
    </location>
</feature>
<dbReference type="Pfam" id="PF01171">
    <property type="entry name" value="ATP_bind_3"/>
    <property type="match status" value="1"/>
</dbReference>
<organism evidence="4 5">
    <name type="scientific">Symbiodinium microadriaticum</name>
    <name type="common">Dinoflagellate</name>
    <name type="synonym">Zooxanthella microadriatica</name>
    <dbReference type="NCBI Taxonomy" id="2951"/>
    <lineage>
        <taxon>Eukaryota</taxon>
        <taxon>Sar</taxon>
        <taxon>Alveolata</taxon>
        <taxon>Dinophyceae</taxon>
        <taxon>Suessiales</taxon>
        <taxon>Symbiodiniaceae</taxon>
        <taxon>Symbiodinium</taxon>
    </lineage>
</organism>
<evidence type="ECO:0000256" key="1">
    <source>
        <dbReference type="SAM" id="MobiDB-lite"/>
    </source>
</evidence>
<dbReference type="InterPro" id="IPR013087">
    <property type="entry name" value="Znf_C2H2_type"/>
</dbReference>
<keyword evidence="2" id="KW-0472">Membrane</keyword>
<evidence type="ECO:0000313" key="5">
    <source>
        <dbReference type="Proteomes" id="UP000186817"/>
    </source>
</evidence>
<dbReference type="Gene3D" id="3.40.640.10">
    <property type="entry name" value="Type I PLP-dependent aspartate aminotransferase-like (Major domain)"/>
    <property type="match status" value="1"/>
</dbReference>
<dbReference type="InterPro" id="IPR015422">
    <property type="entry name" value="PyrdxlP-dep_Trfase_small"/>
</dbReference>